<comment type="similarity">
    <text evidence="1">Belongs to the AFG1 ATPase family.</text>
</comment>
<dbReference type="NCBIfam" id="NF040713">
    <property type="entry name" value="ZapE"/>
    <property type="match status" value="1"/>
</dbReference>
<keyword evidence="4" id="KW-0067">ATP-binding</keyword>
<evidence type="ECO:0000256" key="3">
    <source>
        <dbReference type="ARBA" id="ARBA00022837"/>
    </source>
</evidence>
<sequence length="578" mass="63957">MLLRLARRRCVQSLRQASTGPIAAYNALVDAGKIKRDSHQLNALVPLQRLHDEIIETGYAPSPRQAKADNEESSNGLMTKFASFAQSMGVAIGGDTNRPSGAAGPVVSTFGSSYAQEKFVKKEESEVIKEALQSKAPQGVYVHGGVGTGKTFLMDMFFDEIFCSKQRVHFHEFMLDVHRRLHELKGANEPLRRVADDIVDRGWLVCFDEFQVTDIADALVMKQLFEELFAAGGVVVATSNRAPCDLYANGIQRQLFLPFIPLLEARCIVHSIEDSKTDYRLAIGNTSESAHIYLQEGDDQGWNEAQRRLIGRTPRIVKVELKTASGRLVKAPRADLNARAAWFSFDELCGGNTGASDFLCLAGAFDVIFLDQVPTLDMRDLNRTRRFITLIDALYEANVIVVIRAAAEPSRLFVADKNAVLDEGHGDLIGDATYLHKGARDEAFAFDRTASRIIEMGSTAYLRRARNARSKRVGDVLLAVDDDVDVDALFAAADVDGSGKLDEQEFTALLEELSEKTRGHRNVSRLEFELARGSLDANRDGLIDLSELREEFYHRKLKDASDRLFLDRSGELVAGAPA</sequence>
<dbReference type="OrthoDB" id="548867at2759"/>
<evidence type="ECO:0000259" key="5">
    <source>
        <dbReference type="PROSITE" id="PS50222"/>
    </source>
</evidence>
<dbReference type="InterPro" id="IPR018247">
    <property type="entry name" value="EF_Hand_1_Ca_BS"/>
</dbReference>
<dbReference type="GO" id="GO:0005509">
    <property type="term" value="F:calcium ion binding"/>
    <property type="evidence" value="ECO:0007669"/>
    <property type="project" value="InterPro"/>
</dbReference>
<dbReference type="Proteomes" id="UP000789595">
    <property type="component" value="Unassembled WGS sequence"/>
</dbReference>
<gene>
    <name evidence="6" type="ORF">PECAL_4P21670</name>
</gene>
<dbReference type="Gene3D" id="3.40.50.300">
    <property type="entry name" value="P-loop containing nucleotide triphosphate hydrolases"/>
    <property type="match status" value="1"/>
</dbReference>
<keyword evidence="3" id="KW-0106">Calcium</keyword>
<dbReference type="AlphaFoldDB" id="A0A8J2X0C2"/>
<dbReference type="Pfam" id="PF03969">
    <property type="entry name" value="AFG1_ATPase"/>
    <property type="match status" value="1"/>
</dbReference>
<dbReference type="GO" id="GO:0016887">
    <property type="term" value="F:ATP hydrolysis activity"/>
    <property type="evidence" value="ECO:0007669"/>
    <property type="project" value="InterPro"/>
</dbReference>
<evidence type="ECO:0000256" key="1">
    <source>
        <dbReference type="ARBA" id="ARBA00010322"/>
    </source>
</evidence>
<organism evidence="6 7">
    <name type="scientific">Pelagomonas calceolata</name>
    <dbReference type="NCBI Taxonomy" id="35677"/>
    <lineage>
        <taxon>Eukaryota</taxon>
        <taxon>Sar</taxon>
        <taxon>Stramenopiles</taxon>
        <taxon>Ochrophyta</taxon>
        <taxon>Pelagophyceae</taxon>
        <taxon>Pelagomonadales</taxon>
        <taxon>Pelagomonadaceae</taxon>
        <taxon>Pelagomonas</taxon>
    </lineage>
</organism>
<protein>
    <recommendedName>
        <fullName evidence="5">EF-hand domain-containing protein</fullName>
    </recommendedName>
</protein>
<dbReference type="Pfam" id="PF13202">
    <property type="entry name" value="EF-hand_5"/>
    <property type="match status" value="2"/>
</dbReference>
<evidence type="ECO:0000256" key="4">
    <source>
        <dbReference type="ARBA" id="ARBA00022840"/>
    </source>
</evidence>
<dbReference type="SMART" id="SM00054">
    <property type="entry name" value="EFh"/>
    <property type="match status" value="2"/>
</dbReference>
<dbReference type="GO" id="GO:0005524">
    <property type="term" value="F:ATP binding"/>
    <property type="evidence" value="ECO:0007669"/>
    <property type="project" value="UniProtKB-KW"/>
</dbReference>
<evidence type="ECO:0000313" key="7">
    <source>
        <dbReference type="Proteomes" id="UP000789595"/>
    </source>
</evidence>
<keyword evidence="2" id="KW-0547">Nucleotide-binding</keyword>
<dbReference type="PROSITE" id="PS00018">
    <property type="entry name" value="EF_HAND_1"/>
    <property type="match status" value="2"/>
</dbReference>
<accession>A0A8J2X0C2</accession>
<dbReference type="InterPro" id="IPR002048">
    <property type="entry name" value="EF_hand_dom"/>
</dbReference>
<evidence type="ECO:0000256" key="2">
    <source>
        <dbReference type="ARBA" id="ARBA00022741"/>
    </source>
</evidence>
<keyword evidence="7" id="KW-1185">Reference proteome</keyword>
<proteinExistence type="inferred from homology"/>
<dbReference type="InterPro" id="IPR005654">
    <property type="entry name" value="ATPase_AFG1-like"/>
</dbReference>
<dbReference type="EMBL" id="CAKKNE010000004">
    <property type="protein sequence ID" value="CAH0374859.1"/>
    <property type="molecule type" value="Genomic_DNA"/>
</dbReference>
<comment type="caution">
    <text evidence="6">The sequence shown here is derived from an EMBL/GenBank/DDBJ whole genome shotgun (WGS) entry which is preliminary data.</text>
</comment>
<dbReference type="PANTHER" id="PTHR12169">
    <property type="entry name" value="ATPASE N2B"/>
    <property type="match status" value="1"/>
</dbReference>
<dbReference type="PROSITE" id="PS50222">
    <property type="entry name" value="EF_HAND_2"/>
    <property type="match status" value="1"/>
</dbReference>
<dbReference type="InterPro" id="IPR027417">
    <property type="entry name" value="P-loop_NTPase"/>
</dbReference>
<name>A0A8J2X0C2_9STRA</name>
<dbReference type="SUPFAM" id="SSF47473">
    <property type="entry name" value="EF-hand"/>
    <property type="match status" value="1"/>
</dbReference>
<reference evidence="6" key="1">
    <citation type="submission" date="2021-11" db="EMBL/GenBank/DDBJ databases">
        <authorList>
            <consortium name="Genoscope - CEA"/>
            <person name="William W."/>
        </authorList>
    </citation>
    <scope>NUCLEOTIDE SEQUENCE</scope>
</reference>
<feature type="domain" description="EF-hand" evidence="5">
    <location>
        <begin position="481"/>
        <end position="516"/>
    </location>
</feature>
<dbReference type="Gene3D" id="1.10.238.10">
    <property type="entry name" value="EF-hand"/>
    <property type="match status" value="1"/>
</dbReference>
<dbReference type="PANTHER" id="PTHR12169:SF6">
    <property type="entry name" value="AFG1-LIKE ATPASE"/>
    <property type="match status" value="1"/>
</dbReference>
<dbReference type="GO" id="GO:0005739">
    <property type="term" value="C:mitochondrion"/>
    <property type="evidence" value="ECO:0007669"/>
    <property type="project" value="TreeGrafter"/>
</dbReference>
<dbReference type="SUPFAM" id="SSF52540">
    <property type="entry name" value="P-loop containing nucleoside triphosphate hydrolases"/>
    <property type="match status" value="1"/>
</dbReference>
<dbReference type="InterPro" id="IPR011992">
    <property type="entry name" value="EF-hand-dom_pair"/>
</dbReference>
<evidence type="ECO:0000313" key="6">
    <source>
        <dbReference type="EMBL" id="CAH0374859.1"/>
    </source>
</evidence>